<dbReference type="SUPFAM" id="SSF55124">
    <property type="entry name" value="Nitrite/Sulfite reductase N-terminal domain-like"/>
    <property type="match status" value="2"/>
</dbReference>
<dbReference type="Pfam" id="PF03460">
    <property type="entry name" value="NIR_SIR_ferr"/>
    <property type="match status" value="2"/>
</dbReference>
<evidence type="ECO:0000256" key="2">
    <source>
        <dbReference type="ARBA" id="ARBA00001966"/>
    </source>
</evidence>
<dbReference type="Proteomes" id="UP001163846">
    <property type="component" value="Unassembled WGS sequence"/>
</dbReference>
<dbReference type="PANTHER" id="PTHR11493">
    <property type="entry name" value="SULFITE REDUCTASE [NADPH] SUBUNIT BETA-RELATED"/>
    <property type="match status" value="1"/>
</dbReference>
<evidence type="ECO:0000256" key="5">
    <source>
        <dbReference type="ARBA" id="ARBA00012604"/>
    </source>
</evidence>
<evidence type="ECO:0000256" key="4">
    <source>
        <dbReference type="ARBA" id="ARBA00010429"/>
    </source>
</evidence>
<protein>
    <recommendedName>
        <fullName evidence="5">assimilatory sulfite reductase (NADPH)</fullName>
        <ecNumber evidence="5">1.8.1.2</ecNumber>
    </recommendedName>
</protein>
<keyword evidence="8" id="KW-0479">Metal-binding</keyword>
<comment type="caution">
    <text evidence="15">The sequence shown here is derived from an EMBL/GenBank/DDBJ whole genome shotgun (WGS) entry which is preliminary data.</text>
</comment>
<keyword evidence="10" id="KW-0560">Oxidoreductase</keyword>
<evidence type="ECO:0000256" key="10">
    <source>
        <dbReference type="ARBA" id="ARBA00023002"/>
    </source>
</evidence>
<gene>
    <name evidence="15" type="ORF">F5878DRAFT_666009</name>
</gene>
<dbReference type="InterPro" id="IPR005117">
    <property type="entry name" value="NiRdtase/SiRdtase_haem-b_fer"/>
</dbReference>
<dbReference type="InterPro" id="IPR029039">
    <property type="entry name" value="Flavoprotein-like_sf"/>
</dbReference>
<evidence type="ECO:0000259" key="14">
    <source>
        <dbReference type="PROSITE" id="PS50902"/>
    </source>
</evidence>
<dbReference type="PRINTS" id="PR00397">
    <property type="entry name" value="SIROHAEM"/>
</dbReference>
<evidence type="ECO:0000313" key="15">
    <source>
        <dbReference type="EMBL" id="KAJ3833035.1"/>
    </source>
</evidence>
<comment type="cofactor">
    <cofactor evidence="2">
        <name>[4Fe-4S] cluster</name>
        <dbReference type="ChEBI" id="CHEBI:49883"/>
    </cofactor>
</comment>
<evidence type="ECO:0000256" key="13">
    <source>
        <dbReference type="ARBA" id="ARBA00052219"/>
    </source>
</evidence>
<dbReference type="InterPro" id="IPR045854">
    <property type="entry name" value="NO2/SO3_Rdtase_4Fe4S_sf"/>
</dbReference>
<dbReference type="GO" id="GO:0004783">
    <property type="term" value="F:sulfite reductase (NADPH) activity"/>
    <property type="evidence" value="ECO:0007669"/>
    <property type="project" value="UniProtKB-EC"/>
</dbReference>
<evidence type="ECO:0000313" key="16">
    <source>
        <dbReference type="Proteomes" id="UP001163846"/>
    </source>
</evidence>
<evidence type="ECO:0000256" key="1">
    <source>
        <dbReference type="ARBA" id="ARBA00001929"/>
    </source>
</evidence>
<keyword evidence="12" id="KW-0411">Iron-sulfur</keyword>
<dbReference type="Gene3D" id="3.30.413.10">
    <property type="entry name" value="Sulfite Reductase Hemoprotein, domain 1"/>
    <property type="match status" value="2"/>
</dbReference>
<dbReference type="GO" id="GO:0010181">
    <property type="term" value="F:FMN binding"/>
    <property type="evidence" value="ECO:0007669"/>
    <property type="project" value="InterPro"/>
</dbReference>
<accession>A0AA38NYS9</accession>
<dbReference type="EC" id="1.8.1.2" evidence="5"/>
<dbReference type="SUPFAM" id="SSF56014">
    <property type="entry name" value="Nitrite and sulphite reductase 4Fe-4S domain-like"/>
    <property type="match status" value="2"/>
</dbReference>
<dbReference type="PRINTS" id="PR00369">
    <property type="entry name" value="FLAVODOXIN"/>
</dbReference>
<comment type="cofactor">
    <cofactor evidence="1">
        <name>siroheme</name>
        <dbReference type="ChEBI" id="CHEBI:60052"/>
    </cofactor>
</comment>
<dbReference type="NCBIfam" id="NF010029">
    <property type="entry name" value="PRK13504.1"/>
    <property type="match status" value="1"/>
</dbReference>
<organism evidence="15 16">
    <name type="scientific">Lentinula raphanica</name>
    <dbReference type="NCBI Taxonomy" id="153919"/>
    <lineage>
        <taxon>Eukaryota</taxon>
        <taxon>Fungi</taxon>
        <taxon>Dikarya</taxon>
        <taxon>Basidiomycota</taxon>
        <taxon>Agaricomycotina</taxon>
        <taxon>Agaricomycetes</taxon>
        <taxon>Agaricomycetidae</taxon>
        <taxon>Agaricales</taxon>
        <taxon>Marasmiineae</taxon>
        <taxon>Omphalotaceae</taxon>
        <taxon>Lentinula</taxon>
    </lineage>
</organism>
<dbReference type="GO" id="GO:0020037">
    <property type="term" value="F:heme binding"/>
    <property type="evidence" value="ECO:0007669"/>
    <property type="project" value="InterPro"/>
</dbReference>
<dbReference type="GO" id="GO:0009337">
    <property type="term" value="C:sulfite reductase complex (NADPH)"/>
    <property type="evidence" value="ECO:0007669"/>
    <property type="project" value="TreeGrafter"/>
</dbReference>
<dbReference type="InterPro" id="IPR006067">
    <property type="entry name" value="NO2/SO3_Rdtase_4Fe4S_dom"/>
</dbReference>
<dbReference type="InterPro" id="IPR006066">
    <property type="entry name" value="NO2/SO3_Rdtase_FeS/sirohaem_BS"/>
</dbReference>
<evidence type="ECO:0000256" key="9">
    <source>
        <dbReference type="ARBA" id="ARBA00022857"/>
    </source>
</evidence>
<dbReference type="InterPro" id="IPR001094">
    <property type="entry name" value="Flavdoxin-like"/>
</dbReference>
<evidence type="ECO:0000256" key="7">
    <source>
        <dbReference type="ARBA" id="ARBA00022617"/>
    </source>
</evidence>
<evidence type="ECO:0000256" key="8">
    <source>
        <dbReference type="ARBA" id="ARBA00022723"/>
    </source>
</evidence>
<keyword evidence="16" id="KW-1185">Reference proteome</keyword>
<comment type="similarity">
    <text evidence="4">Belongs to the nitrite and sulfite reductase 4Fe-4S domain family.</text>
</comment>
<dbReference type="InterPro" id="IPR008254">
    <property type="entry name" value="Flavodoxin/NO_synth"/>
</dbReference>
<dbReference type="Gene3D" id="3.40.50.970">
    <property type="match status" value="1"/>
</dbReference>
<dbReference type="GO" id="GO:0000103">
    <property type="term" value="P:sulfate assimilation"/>
    <property type="evidence" value="ECO:0007669"/>
    <property type="project" value="UniProtKB-ARBA"/>
</dbReference>
<dbReference type="GO" id="GO:0050311">
    <property type="term" value="F:sulfite reductase (ferredoxin) activity"/>
    <property type="evidence" value="ECO:0007669"/>
    <property type="project" value="TreeGrafter"/>
</dbReference>
<dbReference type="SUPFAM" id="SSF52518">
    <property type="entry name" value="Thiamin diphosphate-binding fold (THDP-binding)"/>
    <property type="match status" value="1"/>
</dbReference>
<evidence type="ECO:0000256" key="3">
    <source>
        <dbReference type="ARBA" id="ARBA00004774"/>
    </source>
</evidence>
<dbReference type="SUPFAM" id="SSF52218">
    <property type="entry name" value="Flavoproteins"/>
    <property type="match status" value="1"/>
</dbReference>
<dbReference type="EMBL" id="MU806788">
    <property type="protein sequence ID" value="KAJ3833035.1"/>
    <property type="molecule type" value="Genomic_DNA"/>
</dbReference>
<dbReference type="PROSITE" id="PS50902">
    <property type="entry name" value="FLAVODOXIN_LIKE"/>
    <property type="match status" value="1"/>
</dbReference>
<dbReference type="PANTHER" id="PTHR11493:SF47">
    <property type="entry name" value="SULFITE REDUCTASE [NADPH] SUBUNIT BETA"/>
    <property type="match status" value="1"/>
</dbReference>
<dbReference type="GO" id="GO:0046872">
    <property type="term" value="F:metal ion binding"/>
    <property type="evidence" value="ECO:0007669"/>
    <property type="project" value="UniProtKB-KW"/>
</dbReference>
<dbReference type="Pfam" id="PF01077">
    <property type="entry name" value="NIR_SIR"/>
    <property type="match status" value="1"/>
</dbReference>
<dbReference type="InterPro" id="IPR045169">
    <property type="entry name" value="NO2/SO3_Rdtase_4Fe4S_prot"/>
</dbReference>
<keyword evidence="11" id="KW-0408">Iron</keyword>
<dbReference type="FunFam" id="3.30.413.10:FF:000003">
    <property type="entry name" value="Sulfite reductase [NADPH] hemoprotein beta-component"/>
    <property type="match status" value="1"/>
</dbReference>
<dbReference type="GO" id="GO:0051539">
    <property type="term" value="F:4 iron, 4 sulfur cluster binding"/>
    <property type="evidence" value="ECO:0007669"/>
    <property type="project" value="UniProtKB-KW"/>
</dbReference>
<reference evidence="15" key="1">
    <citation type="submission" date="2022-08" db="EMBL/GenBank/DDBJ databases">
        <authorList>
            <consortium name="DOE Joint Genome Institute"/>
            <person name="Min B."/>
            <person name="Riley R."/>
            <person name="Sierra-Patev S."/>
            <person name="Naranjo-Ortiz M."/>
            <person name="Looney B."/>
            <person name="Konkel Z."/>
            <person name="Slot J.C."/>
            <person name="Sakamoto Y."/>
            <person name="Steenwyk J.L."/>
            <person name="Rokas A."/>
            <person name="Carro J."/>
            <person name="Camarero S."/>
            <person name="Ferreira P."/>
            <person name="Molpeceres G."/>
            <person name="Ruiz-Duenas F.J."/>
            <person name="Serrano A."/>
            <person name="Henrissat B."/>
            <person name="Drula E."/>
            <person name="Hughes K.W."/>
            <person name="Mata J.L."/>
            <person name="Ishikawa N.K."/>
            <person name="Vargas-Isla R."/>
            <person name="Ushijima S."/>
            <person name="Smith C.A."/>
            <person name="Ahrendt S."/>
            <person name="Andreopoulos W."/>
            <person name="He G."/>
            <person name="Labutti K."/>
            <person name="Lipzen A."/>
            <person name="Ng V."/>
            <person name="Sandor L."/>
            <person name="Barry K."/>
            <person name="Martinez A.T."/>
            <person name="Xiao Y."/>
            <person name="Gibbons J.G."/>
            <person name="Terashima K."/>
            <person name="Hibbett D.S."/>
            <person name="Grigoriev I.V."/>
        </authorList>
    </citation>
    <scope>NUCLEOTIDE SEQUENCE</scope>
    <source>
        <strain evidence="15">TFB9207</strain>
    </source>
</reference>
<sequence>MVQQILSLKDHLSLPSRWIIISSWSYDLGSSGLHHILSSGLNVNVLIIHTTPYSARQSNNHRQHDIGLYAMNYGSAYVASVALYSSYAHMMQALVEADRFDGPSVVLGYLPYLSEQTSAIDILKETKLAVDAGYWPLYRWDPSKEDEGETFSLDSDHIKNDLAQFLDRHNHLSQLVRSRPALATDVSGSLGQSLKDARLLKARDEYNKLLHVVNAPPMRIFYASDGGGAEKMAKRLAARGKIRGLDVNVAVLDSISLDALAHEEGYAVFITFTAGQGEPPQNGKKFFKFLNAAMNQVDNKAIPLSGLRYVVFGLGDSHYWPRPEDAHYYNRPSRELDSKLSLLGAQRLLELHLGDSQDADGPETQYKVWEARIWKLFGVDSIEVSQKEAQPITLEHVKAASGYLRGTIAEGIADLTTGALAPTDPPLTKYHGIWQQDDRDIREERQAQGLEPAYNFMVRVRMPGGLCTPMQWLQLDRLADEYGNGTMKITTRQTLQFHGILKKYLKKSIQDINKALLDTLEVGGDVNSNIVCSSIPTMSDIYAQVHSFCTKISDRLMPRTTAYHEIWLDQKMVAGHAVKDFEPVYSEWYLPRKFKIAIAVPPTNDVDIFTNDLGYIAIIDDDGTNVIGYNVLVGGGMGITLGNQKTYPRIASLIGFCTPEQAVDVAEKVTLVQRDFGDRVDRKTARLKYTVDRMGLENFKTELEMRLGYTLQESRPFSFDRNLDEYGWVEGQSGRFYFTTFIENGRIQDTQKMQLKVCLREIAKIHKGSFRLTTNQHLIIAEVEKDDIPKIKDILSRYNINNGLSGLRLSSSACVAFPTCGLAMAESERYLPLLIDKLEIICEESGLRNDSIMIRMTGCPAGCTRPNVAEIGFLGKAPGAYVMLLGGGENGQRLARVYRENVTEPEILAILAPMIKHYALDRYEHERFGNFVIQKGYIEAVKTSHEFWK</sequence>
<keyword evidence="7" id="KW-0349">Heme</keyword>
<proteinExistence type="inferred from homology"/>
<evidence type="ECO:0000256" key="11">
    <source>
        <dbReference type="ARBA" id="ARBA00023004"/>
    </source>
</evidence>
<keyword evidence="9" id="KW-0521">NADP</keyword>
<comment type="catalytic activity">
    <reaction evidence="13">
        <text>hydrogen sulfide + 3 NADP(+) + 3 H2O = sulfite + 3 NADPH + 4 H(+)</text>
        <dbReference type="Rhea" id="RHEA:13801"/>
        <dbReference type="ChEBI" id="CHEBI:15377"/>
        <dbReference type="ChEBI" id="CHEBI:15378"/>
        <dbReference type="ChEBI" id="CHEBI:17359"/>
        <dbReference type="ChEBI" id="CHEBI:29919"/>
        <dbReference type="ChEBI" id="CHEBI:57783"/>
        <dbReference type="ChEBI" id="CHEBI:58349"/>
        <dbReference type="EC" id="1.8.1.2"/>
    </reaction>
</comment>
<keyword evidence="6" id="KW-0004">4Fe-4S</keyword>
<evidence type="ECO:0000256" key="12">
    <source>
        <dbReference type="ARBA" id="ARBA00023014"/>
    </source>
</evidence>
<dbReference type="AlphaFoldDB" id="A0AA38NYS9"/>
<feature type="domain" description="Flavodoxin-like" evidence="14">
    <location>
        <begin position="218"/>
        <end position="374"/>
    </location>
</feature>
<evidence type="ECO:0000256" key="6">
    <source>
        <dbReference type="ARBA" id="ARBA00022485"/>
    </source>
</evidence>
<comment type="pathway">
    <text evidence="3">Sulfur metabolism; hydrogen sulfide biosynthesis; hydrogen sulfide from sulfite (NADPH route): step 1/1.</text>
</comment>
<dbReference type="InterPro" id="IPR029061">
    <property type="entry name" value="THDP-binding"/>
</dbReference>
<dbReference type="InterPro" id="IPR036136">
    <property type="entry name" value="Nit/Sulf_reduc_fer-like_dom_sf"/>
</dbReference>
<dbReference type="PROSITE" id="PS00365">
    <property type="entry name" value="NIR_SIR"/>
    <property type="match status" value="1"/>
</dbReference>
<name>A0AA38NYS9_9AGAR</name>
<dbReference type="Gene3D" id="3.40.50.360">
    <property type="match status" value="1"/>
</dbReference>
<dbReference type="Pfam" id="PF00258">
    <property type="entry name" value="Flavodoxin_1"/>
    <property type="match status" value="1"/>
</dbReference>